<dbReference type="AlphaFoldDB" id="A0A2J6R589"/>
<feature type="domain" description="GST N-terminal" evidence="2">
    <location>
        <begin position="31"/>
        <end position="120"/>
    </location>
</feature>
<protein>
    <submittedName>
        <fullName evidence="4">Glutathione S-transferase</fullName>
    </submittedName>
</protein>
<reference evidence="4 5" key="1">
    <citation type="submission" date="2016-04" db="EMBL/GenBank/DDBJ databases">
        <title>A degradative enzymes factory behind the ericoid mycorrhizal symbiosis.</title>
        <authorList>
            <consortium name="DOE Joint Genome Institute"/>
            <person name="Martino E."/>
            <person name="Morin E."/>
            <person name="Grelet G."/>
            <person name="Kuo A."/>
            <person name="Kohler A."/>
            <person name="Daghino S."/>
            <person name="Barry K."/>
            <person name="Choi C."/>
            <person name="Cichocki N."/>
            <person name="Clum A."/>
            <person name="Copeland A."/>
            <person name="Hainaut M."/>
            <person name="Haridas S."/>
            <person name="Labutti K."/>
            <person name="Lindquist E."/>
            <person name="Lipzen A."/>
            <person name="Khouja H.-R."/>
            <person name="Murat C."/>
            <person name="Ohm R."/>
            <person name="Olson A."/>
            <person name="Spatafora J."/>
            <person name="Veneault-Fourrey C."/>
            <person name="Henrissat B."/>
            <person name="Grigoriev I."/>
            <person name="Martin F."/>
            <person name="Perotto S."/>
        </authorList>
    </citation>
    <scope>NUCLEOTIDE SEQUENCE [LARGE SCALE GENOMIC DNA]</scope>
    <source>
        <strain evidence="4 5">F</strain>
    </source>
</reference>
<dbReference type="GO" id="GO:0016740">
    <property type="term" value="F:transferase activity"/>
    <property type="evidence" value="ECO:0007669"/>
    <property type="project" value="UniProtKB-KW"/>
</dbReference>
<evidence type="ECO:0000313" key="5">
    <source>
        <dbReference type="Proteomes" id="UP000235786"/>
    </source>
</evidence>
<proteinExistence type="inferred from homology"/>
<organism evidence="4 5">
    <name type="scientific">Hyaloscypha variabilis (strain UAMH 11265 / GT02V1 / F)</name>
    <name type="common">Meliniomyces variabilis</name>
    <dbReference type="NCBI Taxonomy" id="1149755"/>
    <lineage>
        <taxon>Eukaryota</taxon>
        <taxon>Fungi</taxon>
        <taxon>Dikarya</taxon>
        <taxon>Ascomycota</taxon>
        <taxon>Pezizomycotina</taxon>
        <taxon>Leotiomycetes</taxon>
        <taxon>Helotiales</taxon>
        <taxon>Hyaloscyphaceae</taxon>
        <taxon>Hyaloscypha</taxon>
        <taxon>Hyaloscypha variabilis</taxon>
    </lineage>
</organism>
<dbReference type="Gene3D" id="1.20.1050.10">
    <property type="match status" value="1"/>
</dbReference>
<dbReference type="PROSITE" id="PS50405">
    <property type="entry name" value="GST_CTER"/>
    <property type="match status" value="1"/>
</dbReference>
<dbReference type="PROSITE" id="PS50404">
    <property type="entry name" value="GST_NTER"/>
    <property type="match status" value="1"/>
</dbReference>
<dbReference type="PANTHER" id="PTHR44051:SF8">
    <property type="entry name" value="GLUTATHIONE S-TRANSFERASE GSTA"/>
    <property type="match status" value="1"/>
</dbReference>
<dbReference type="InterPro" id="IPR004046">
    <property type="entry name" value="GST_C"/>
</dbReference>
<evidence type="ECO:0000259" key="2">
    <source>
        <dbReference type="PROSITE" id="PS50404"/>
    </source>
</evidence>
<dbReference type="InterPro" id="IPR040079">
    <property type="entry name" value="Glutathione_S-Trfase"/>
</dbReference>
<dbReference type="Pfam" id="PF13409">
    <property type="entry name" value="GST_N_2"/>
    <property type="match status" value="1"/>
</dbReference>
<dbReference type="Proteomes" id="UP000235786">
    <property type="component" value="Unassembled WGS sequence"/>
</dbReference>
<keyword evidence="5" id="KW-1185">Reference proteome</keyword>
<dbReference type="OrthoDB" id="422574at2759"/>
<dbReference type="InterPro" id="IPR004045">
    <property type="entry name" value="Glutathione_S-Trfase_N"/>
</dbReference>
<dbReference type="SUPFAM" id="SSF47616">
    <property type="entry name" value="GST C-terminal domain-like"/>
    <property type="match status" value="1"/>
</dbReference>
<dbReference type="InterPro" id="IPR036249">
    <property type="entry name" value="Thioredoxin-like_sf"/>
</dbReference>
<dbReference type="CDD" id="cd03048">
    <property type="entry name" value="GST_N_Ure2p_like"/>
    <property type="match status" value="1"/>
</dbReference>
<dbReference type="InterPro" id="IPR036282">
    <property type="entry name" value="Glutathione-S-Trfase_C_sf"/>
</dbReference>
<keyword evidence="4" id="KW-0808">Transferase</keyword>
<feature type="domain" description="GST C-terminal" evidence="3">
    <location>
        <begin position="111"/>
        <end position="240"/>
    </location>
</feature>
<dbReference type="SFLD" id="SFLDS00019">
    <property type="entry name" value="Glutathione_Transferase_(cytos"/>
    <property type="match status" value="1"/>
</dbReference>
<evidence type="ECO:0000313" key="4">
    <source>
        <dbReference type="EMBL" id="PMD33678.1"/>
    </source>
</evidence>
<dbReference type="Pfam" id="PF14497">
    <property type="entry name" value="GST_C_3"/>
    <property type="match status" value="1"/>
</dbReference>
<dbReference type="InterPro" id="IPR010987">
    <property type="entry name" value="Glutathione-S-Trfase_C-like"/>
</dbReference>
<comment type="similarity">
    <text evidence="1">Belongs to the GST superfamily.</text>
</comment>
<dbReference type="EMBL" id="KZ613955">
    <property type="protein sequence ID" value="PMD33678.1"/>
    <property type="molecule type" value="Genomic_DNA"/>
</dbReference>
<evidence type="ECO:0000259" key="3">
    <source>
        <dbReference type="PROSITE" id="PS50405"/>
    </source>
</evidence>
<dbReference type="Gene3D" id="3.40.30.10">
    <property type="entry name" value="Glutaredoxin"/>
    <property type="match status" value="1"/>
</dbReference>
<accession>A0A2J6R589</accession>
<dbReference type="STRING" id="1149755.A0A2J6R589"/>
<sequence>MSTGFYYDDTPAEIKNAKVCVLLCSSTQTDEKGLHLITTSTPNGKKVQIMIEELKASYGTQYTHTLISLPTNDQKKDWFLRLNPNGRIPVLMDNTKSPPFAVMETSAIMLYLLKENQCLQWLFFWHGSGQPIEGQLNYFGKLADQKDEYAINRFKKETLRIFGVLEIHLSGKYTGEAREYLAGKGKGTYSVADIGSWPWVSGYDFSGQISEAEMKAFPHLLKWIDRIAERPAVKSGTAKS</sequence>
<gene>
    <name evidence="4" type="ORF">L207DRAFT_547715</name>
</gene>
<dbReference type="PANTHER" id="PTHR44051">
    <property type="entry name" value="GLUTATHIONE S-TRANSFERASE-RELATED"/>
    <property type="match status" value="1"/>
</dbReference>
<name>A0A2J6R589_HYAVF</name>
<dbReference type="SUPFAM" id="SSF52833">
    <property type="entry name" value="Thioredoxin-like"/>
    <property type="match status" value="1"/>
</dbReference>
<evidence type="ECO:0000256" key="1">
    <source>
        <dbReference type="ARBA" id="ARBA00007409"/>
    </source>
</evidence>